<dbReference type="NCBIfam" id="TIGR02532">
    <property type="entry name" value="IV_pilin_GFxxxE"/>
    <property type="match status" value="1"/>
</dbReference>
<dbReference type="SUPFAM" id="SSF54523">
    <property type="entry name" value="Pili subunits"/>
    <property type="match status" value="1"/>
</dbReference>
<dbReference type="InterPro" id="IPR022346">
    <property type="entry name" value="T2SS_GspH"/>
</dbReference>
<dbReference type="Pfam" id="PF07963">
    <property type="entry name" value="N_methyl"/>
    <property type="match status" value="1"/>
</dbReference>
<evidence type="ECO:0000259" key="11">
    <source>
        <dbReference type="Pfam" id="PF12019"/>
    </source>
</evidence>
<evidence type="ECO:0000256" key="8">
    <source>
        <dbReference type="ARBA" id="ARBA00023136"/>
    </source>
</evidence>
<dbReference type="Gene3D" id="3.30.700.10">
    <property type="entry name" value="Glycoprotein, Type 4 Pilin"/>
    <property type="match status" value="1"/>
</dbReference>
<name>A0A167F5W5_9GAMM</name>
<dbReference type="GO" id="GO:0015627">
    <property type="term" value="C:type II protein secretion system complex"/>
    <property type="evidence" value="ECO:0007669"/>
    <property type="project" value="InterPro"/>
</dbReference>
<evidence type="ECO:0000256" key="6">
    <source>
        <dbReference type="ARBA" id="ARBA00022692"/>
    </source>
</evidence>
<comment type="caution">
    <text evidence="12">The sequence shown here is derived from an EMBL/GenBank/DDBJ whole genome shotgun (WGS) entry which is preliminary data.</text>
</comment>
<organism evidence="12 13">
    <name type="scientific">Pseudoalteromonas luteoviolacea H33</name>
    <dbReference type="NCBI Taxonomy" id="1365251"/>
    <lineage>
        <taxon>Bacteria</taxon>
        <taxon>Pseudomonadati</taxon>
        <taxon>Pseudomonadota</taxon>
        <taxon>Gammaproteobacteria</taxon>
        <taxon>Alteromonadales</taxon>
        <taxon>Pseudoalteromonadaceae</taxon>
        <taxon>Pseudoalteromonas</taxon>
    </lineage>
</organism>
<evidence type="ECO:0000256" key="1">
    <source>
        <dbReference type="ARBA" id="ARBA00004377"/>
    </source>
</evidence>
<dbReference type="PATRIC" id="fig|1365251.3.peg.1738"/>
<comment type="subcellular location">
    <subcellularLocation>
        <location evidence="1">Cell inner membrane</location>
        <topology evidence="1">Single-pass membrane protein</topology>
    </subcellularLocation>
</comment>
<proteinExistence type="inferred from homology"/>
<keyword evidence="4" id="KW-0488">Methylation</keyword>
<keyword evidence="3" id="KW-1003">Cell membrane</keyword>
<sequence length="157" mass="17423">MGQLMCVGKSKHCGVTLIELLVCVALVAVLASLAMPSVVTYIKQDRVDSNIHQLNSVYQYARSEAVKREQSVRLVKQNSQWLVNTLVDGEEKTLRTFTIGHESIQVGLVDREIRSTGEINQVSNILVSDNDNSTLDYRLCILRSGQSWIGEAAENCV</sequence>
<evidence type="ECO:0000256" key="7">
    <source>
        <dbReference type="ARBA" id="ARBA00022989"/>
    </source>
</evidence>
<dbReference type="GO" id="GO:0005886">
    <property type="term" value="C:plasma membrane"/>
    <property type="evidence" value="ECO:0007669"/>
    <property type="project" value="UniProtKB-SubCell"/>
</dbReference>
<dbReference type="RefSeq" id="WP_231098082.1">
    <property type="nucleotide sequence ID" value="NZ_AUXZ01000067.1"/>
</dbReference>
<evidence type="ECO:0000256" key="2">
    <source>
        <dbReference type="ARBA" id="ARBA00021549"/>
    </source>
</evidence>
<keyword evidence="6" id="KW-0812">Transmembrane</keyword>
<evidence type="ECO:0000313" key="13">
    <source>
        <dbReference type="Proteomes" id="UP000076503"/>
    </source>
</evidence>
<dbReference type="InterPro" id="IPR012902">
    <property type="entry name" value="N_methyl_site"/>
</dbReference>
<evidence type="ECO:0000256" key="10">
    <source>
        <dbReference type="ARBA" id="ARBA00030775"/>
    </source>
</evidence>
<evidence type="ECO:0000256" key="3">
    <source>
        <dbReference type="ARBA" id="ARBA00022475"/>
    </source>
</evidence>
<dbReference type="EMBL" id="AUXZ01000067">
    <property type="protein sequence ID" value="KZN51673.1"/>
    <property type="molecule type" value="Genomic_DNA"/>
</dbReference>
<feature type="domain" description="General secretion pathway GspH" evidence="11">
    <location>
        <begin position="52"/>
        <end position="144"/>
    </location>
</feature>
<keyword evidence="8" id="KW-0472">Membrane</keyword>
<keyword evidence="5" id="KW-0997">Cell inner membrane</keyword>
<dbReference type="InterPro" id="IPR045584">
    <property type="entry name" value="Pilin-like"/>
</dbReference>
<dbReference type="AlphaFoldDB" id="A0A167F5W5"/>
<dbReference type="Proteomes" id="UP000076503">
    <property type="component" value="Unassembled WGS sequence"/>
</dbReference>
<gene>
    <name evidence="12" type="ORF">N476_12665</name>
</gene>
<protein>
    <recommendedName>
        <fullName evidence="2">Type II secretion system protein H</fullName>
    </recommendedName>
    <alternativeName>
        <fullName evidence="10">General secretion pathway protein H</fullName>
    </alternativeName>
</protein>
<reference evidence="12 13" key="1">
    <citation type="submission" date="2013-07" db="EMBL/GenBank/DDBJ databases">
        <title>Comparative Genomic and Metabolomic Analysis of Twelve Strains of Pseudoalteromonas luteoviolacea.</title>
        <authorList>
            <person name="Vynne N.G."/>
            <person name="Mansson M."/>
            <person name="Gram L."/>
        </authorList>
    </citation>
    <scope>NUCLEOTIDE SEQUENCE [LARGE SCALE GENOMIC DNA]</scope>
    <source>
        <strain evidence="12 13">H33</strain>
    </source>
</reference>
<evidence type="ECO:0000256" key="4">
    <source>
        <dbReference type="ARBA" id="ARBA00022481"/>
    </source>
</evidence>
<evidence type="ECO:0000256" key="9">
    <source>
        <dbReference type="ARBA" id="ARBA00025772"/>
    </source>
</evidence>
<accession>A0A167F5W5</accession>
<comment type="similarity">
    <text evidence="9">Belongs to the GSP H family.</text>
</comment>
<keyword evidence="7" id="KW-1133">Transmembrane helix</keyword>
<evidence type="ECO:0000256" key="5">
    <source>
        <dbReference type="ARBA" id="ARBA00022519"/>
    </source>
</evidence>
<dbReference type="Pfam" id="PF12019">
    <property type="entry name" value="GspH"/>
    <property type="match status" value="1"/>
</dbReference>
<evidence type="ECO:0000313" key="12">
    <source>
        <dbReference type="EMBL" id="KZN51673.1"/>
    </source>
</evidence>
<dbReference type="GO" id="GO:0015628">
    <property type="term" value="P:protein secretion by the type II secretion system"/>
    <property type="evidence" value="ECO:0007669"/>
    <property type="project" value="InterPro"/>
</dbReference>